<comment type="caution">
    <text evidence="2">The sequence shown here is derived from an EMBL/GenBank/DDBJ whole genome shotgun (WGS) entry which is preliminary data.</text>
</comment>
<keyword evidence="1" id="KW-0812">Transmembrane</keyword>
<reference evidence="2 3" key="1">
    <citation type="submission" date="2017-03" db="EMBL/GenBank/DDBJ databases">
        <title>Genome of the blue death feigning beetle - Asbolus verrucosus.</title>
        <authorList>
            <person name="Rider S.D."/>
        </authorList>
    </citation>
    <scope>NUCLEOTIDE SEQUENCE [LARGE SCALE GENOMIC DNA]</scope>
    <source>
        <strain evidence="2">Butters</strain>
        <tissue evidence="2">Head and leg muscle</tissue>
    </source>
</reference>
<dbReference type="Proteomes" id="UP000292052">
    <property type="component" value="Unassembled WGS sequence"/>
</dbReference>
<keyword evidence="3" id="KW-1185">Reference proteome</keyword>
<evidence type="ECO:0000313" key="3">
    <source>
        <dbReference type="Proteomes" id="UP000292052"/>
    </source>
</evidence>
<name>A0A482VY26_ASBVE</name>
<dbReference type="EMBL" id="QDEB01050101">
    <property type="protein sequence ID" value="RZC37700.1"/>
    <property type="molecule type" value="Genomic_DNA"/>
</dbReference>
<keyword evidence="1" id="KW-1133">Transmembrane helix</keyword>
<feature type="non-terminal residue" evidence="2">
    <location>
        <position position="148"/>
    </location>
</feature>
<keyword evidence="1" id="KW-0472">Membrane</keyword>
<feature type="non-terminal residue" evidence="2">
    <location>
        <position position="1"/>
    </location>
</feature>
<protein>
    <submittedName>
        <fullName evidence="2">Uncharacterized protein</fullName>
    </submittedName>
</protein>
<evidence type="ECO:0000313" key="2">
    <source>
        <dbReference type="EMBL" id="RZC37700.1"/>
    </source>
</evidence>
<gene>
    <name evidence="2" type="ORF">BDFB_014029</name>
</gene>
<feature type="transmembrane region" description="Helical" evidence="1">
    <location>
        <begin position="105"/>
        <end position="123"/>
    </location>
</feature>
<proteinExistence type="predicted"/>
<dbReference type="AlphaFoldDB" id="A0A482VY26"/>
<organism evidence="2 3">
    <name type="scientific">Asbolus verrucosus</name>
    <name type="common">Desert ironclad beetle</name>
    <dbReference type="NCBI Taxonomy" id="1661398"/>
    <lineage>
        <taxon>Eukaryota</taxon>
        <taxon>Metazoa</taxon>
        <taxon>Ecdysozoa</taxon>
        <taxon>Arthropoda</taxon>
        <taxon>Hexapoda</taxon>
        <taxon>Insecta</taxon>
        <taxon>Pterygota</taxon>
        <taxon>Neoptera</taxon>
        <taxon>Endopterygota</taxon>
        <taxon>Coleoptera</taxon>
        <taxon>Polyphaga</taxon>
        <taxon>Cucujiformia</taxon>
        <taxon>Tenebrionidae</taxon>
        <taxon>Pimeliinae</taxon>
        <taxon>Asbolus</taxon>
    </lineage>
</organism>
<sequence length="148" mass="17095">HKLVNVKQSETPSDAVNSEYIKDEVDKINNLINSIKETIDECNNKMKPKNIVNIIKPEIRKTCGALVKDAHEDLKDQVDNLKTKSDRAIGTVKFLLLKKSVDKRLLMCLTFFLMLIWKIYILILGTTDLSKSFIIKEFDILDFKIKKK</sequence>
<evidence type="ECO:0000256" key="1">
    <source>
        <dbReference type="SAM" id="Phobius"/>
    </source>
</evidence>
<accession>A0A482VY26</accession>